<organism evidence="1 2">
    <name type="scientific">Xanthomonas axonopodis pv. citri (strain 306)</name>
    <dbReference type="NCBI Taxonomy" id="190486"/>
    <lineage>
        <taxon>Bacteria</taxon>
        <taxon>Pseudomonadati</taxon>
        <taxon>Pseudomonadota</taxon>
        <taxon>Gammaproteobacteria</taxon>
        <taxon>Lysobacterales</taxon>
        <taxon>Lysobacteraceae</taxon>
        <taxon>Xanthomonas</taxon>
    </lineage>
</organism>
<accession>A0AAI8EUK5</accession>
<dbReference type="Pfam" id="PF14315">
    <property type="entry name" value="DUF4380"/>
    <property type="match status" value="1"/>
</dbReference>
<dbReference type="AlphaFoldDB" id="A0AAI8EUK5"/>
<evidence type="ECO:0000313" key="1">
    <source>
        <dbReference type="EMBL" id="AAM39120.1"/>
    </source>
</evidence>
<dbReference type="KEGG" id="xac:XAC4285"/>
<proteinExistence type="predicted"/>
<evidence type="ECO:0008006" key="3">
    <source>
        <dbReference type="Google" id="ProtNLM"/>
    </source>
</evidence>
<dbReference type="Proteomes" id="UP000000576">
    <property type="component" value="Chromosome"/>
</dbReference>
<name>A0AAI8EUK5_XANAC</name>
<dbReference type="EMBL" id="AE008923">
    <property type="protein sequence ID" value="AAM39120.1"/>
    <property type="molecule type" value="Genomic_DNA"/>
</dbReference>
<dbReference type="InterPro" id="IPR025488">
    <property type="entry name" value="DUF4380"/>
</dbReference>
<sequence>MRRPNRGSLLLETVETSPNALRGPGLQADIARTGTWPAATCQQADASRGVLASTQGAGHNREVLTWKRCMSSSRQLVVPLVLTSAFALLSMTSTGAVTPSSDDAAAVERLQLKTNAIELSVTPAFGGRVLSFNLRGQPNVLKLGAAVEQQPAPEVSATAGDIAYFGHDVWVGPQSQWWLHQQLNRERQAAAAVWPPDPYLSLAQTRVSVRRHDVVEFEGVPSPLTGVQLRKQIKRSAARADTVEIGASARNIRAQPIAWDLWFNTRLAATTRVFVPVAAATDIRLQPPREPGTIAPRYQQERGLLALRADARPDGSIQRGKLLLQPSAGWMAGFAGGQVLVIRFAHQPMSAIHPEQGQVELYLDVPPQHPEQGLLEMEVHAPYRQLAPGAQMQAQEQWTLLRYTGPDEEQAQRQFLCSNAKALALVNACGAPSPSPSPPR</sequence>
<reference evidence="1 2" key="1">
    <citation type="journal article" date="2002" name="Nature">
        <title>Comparison of the genomes of two Xanthomonas pathogens with differing host specificities.</title>
        <authorList>
            <person name="da Silva A.C."/>
            <person name="Ferro J.A."/>
            <person name="Reinach F.C."/>
            <person name="Farah C.S."/>
            <person name="Furlan L.R."/>
            <person name="Quaggio R.B."/>
            <person name="Monteiro-Vitorello C.B."/>
            <person name="Van Sluys M.A."/>
            <person name="Almeida N.F."/>
            <person name="Alves L.M."/>
            <person name="do Amaral A.M."/>
            <person name="Bertolini M.C."/>
            <person name="Camargo L.E."/>
            <person name="Camarotte G."/>
            <person name="Cannavan F."/>
            <person name="Cardozo J."/>
            <person name="Chambergo F."/>
            <person name="Ciapina L.P."/>
            <person name="Cicarelli R.M."/>
            <person name="Coutinho L.L."/>
            <person name="Cursino-Santos J.R."/>
            <person name="El-Dorry H."/>
            <person name="Faria J.B."/>
            <person name="Ferreira A.J."/>
            <person name="Ferreira R.C."/>
            <person name="Ferro M.I."/>
            <person name="Formighieri E.F."/>
            <person name="Franco M.C."/>
            <person name="Greggio C.C."/>
            <person name="Gruber A."/>
            <person name="Katsuyama A.M."/>
            <person name="Kishi L.T."/>
            <person name="Leite R.P."/>
            <person name="Lemos E.G."/>
            <person name="Lemos M.V."/>
            <person name="Locali E.C."/>
            <person name="Machado M.A."/>
            <person name="Madeira A.M."/>
            <person name="Martinez-Rossi N.M."/>
            <person name="Martins E.C."/>
            <person name="Meidanis J."/>
            <person name="Menck C.F."/>
            <person name="Miyaki C.Y."/>
            <person name="Moon D.H."/>
            <person name="Moreira L.M."/>
            <person name="Novo M.T."/>
            <person name="Okura V.K."/>
            <person name="Oliveira M.C."/>
            <person name="Oliveira V.R."/>
            <person name="Pereira H.A."/>
            <person name="Rossi A."/>
            <person name="Sena J.A."/>
            <person name="Silva C."/>
            <person name="de Souza R.F."/>
            <person name="Spinola L.A."/>
            <person name="Takita M.A."/>
            <person name="Tamura R.E."/>
            <person name="Teixeira E.C."/>
            <person name="Tezza R.I."/>
            <person name="Trindade dos Santos M."/>
            <person name="Truffi D."/>
            <person name="Tsai S.M."/>
            <person name="White F.F."/>
            <person name="Setubal J.C."/>
            <person name="Kitajima J.P."/>
        </authorList>
    </citation>
    <scope>NUCLEOTIDE SEQUENCE [LARGE SCALE GENOMIC DNA]</scope>
    <source>
        <strain evidence="1 2">306</strain>
    </source>
</reference>
<gene>
    <name evidence="1" type="ordered locus">XAC4285</name>
</gene>
<evidence type="ECO:0000313" key="2">
    <source>
        <dbReference type="Proteomes" id="UP000000576"/>
    </source>
</evidence>
<protein>
    <recommendedName>
        <fullName evidence="3">DUF4380 domain-containing protein</fullName>
    </recommendedName>
</protein>